<organism evidence="2 3">
    <name type="scientific">Eleginops maclovinus</name>
    <name type="common">Patagonian blennie</name>
    <name type="synonym">Eleginus maclovinus</name>
    <dbReference type="NCBI Taxonomy" id="56733"/>
    <lineage>
        <taxon>Eukaryota</taxon>
        <taxon>Metazoa</taxon>
        <taxon>Chordata</taxon>
        <taxon>Craniata</taxon>
        <taxon>Vertebrata</taxon>
        <taxon>Euteleostomi</taxon>
        <taxon>Actinopterygii</taxon>
        <taxon>Neopterygii</taxon>
        <taxon>Teleostei</taxon>
        <taxon>Neoteleostei</taxon>
        <taxon>Acanthomorphata</taxon>
        <taxon>Eupercaria</taxon>
        <taxon>Perciformes</taxon>
        <taxon>Notothenioidei</taxon>
        <taxon>Eleginopidae</taxon>
        <taxon>Eleginops</taxon>
    </lineage>
</organism>
<accession>A0AAN7XIB4</accession>
<sequence>MDLIDFNSSEDEPPVNFFLSSLEEQIHVELKDSDARLTQSKSEGRVLLEIQEDLLANFLDGLQERREDVKCKPEHQCLQQEICSLKAQLTKSVSEVKFLNNKLTKICPMLRNAQKDLVEQTSTITNQQIAFESMKADKEALQSELQIIKPMVGLYKTNVELSWRVFLNWRKRRPGRSQQPSKRRKISWRMSASDSSKRSTPSRIS</sequence>
<dbReference type="Proteomes" id="UP001346869">
    <property type="component" value="Unassembled WGS sequence"/>
</dbReference>
<reference evidence="2 3" key="2">
    <citation type="journal article" date="2023" name="Mol. Biol. Evol.">
        <title>Genomics of Secondarily Temperate Adaptation in the Only Non-Antarctic Icefish.</title>
        <authorList>
            <person name="Rivera-Colon A.G."/>
            <person name="Rayamajhi N."/>
            <person name="Minhas B.F."/>
            <person name="Madrigal G."/>
            <person name="Bilyk K.T."/>
            <person name="Yoon V."/>
            <person name="Hune M."/>
            <person name="Gregory S."/>
            <person name="Cheng C.H.C."/>
            <person name="Catchen J.M."/>
        </authorList>
    </citation>
    <scope>NUCLEOTIDE SEQUENCE [LARGE SCALE GENOMIC DNA]</scope>
    <source>
        <strain evidence="2">JMC-PN-2008</strain>
    </source>
</reference>
<gene>
    <name evidence="2" type="ORF">PBY51_021652</name>
</gene>
<proteinExistence type="predicted"/>
<protein>
    <submittedName>
        <fullName evidence="2">Uncharacterized protein</fullName>
    </submittedName>
</protein>
<feature type="compositionally biased region" description="Polar residues" evidence="1">
    <location>
        <begin position="190"/>
        <end position="205"/>
    </location>
</feature>
<feature type="compositionally biased region" description="Basic residues" evidence="1">
    <location>
        <begin position="173"/>
        <end position="187"/>
    </location>
</feature>
<evidence type="ECO:0000256" key="1">
    <source>
        <dbReference type="SAM" id="MobiDB-lite"/>
    </source>
</evidence>
<evidence type="ECO:0000313" key="2">
    <source>
        <dbReference type="EMBL" id="KAK5860155.1"/>
    </source>
</evidence>
<dbReference type="AlphaFoldDB" id="A0AAN7XIB4"/>
<comment type="caution">
    <text evidence="2">The sequence shown here is derived from an EMBL/GenBank/DDBJ whole genome shotgun (WGS) entry which is preliminary data.</text>
</comment>
<reference evidence="2 3" key="1">
    <citation type="journal article" date="2023" name="Genes (Basel)">
        <title>Chromosome-Level Genome Assembly and Circadian Gene Repertoire of the Patagonia Blennie Eleginops maclovinus-The Closest Ancestral Proxy of Antarctic Cryonotothenioids.</title>
        <authorList>
            <person name="Cheng C.C."/>
            <person name="Rivera-Colon A.G."/>
            <person name="Minhas B.F."/>
            <person name="Wilson L."/>
            <person name="Rayamajhi N."/>
            <person name="Vargas-Chacoff L."/>
            <person name="Catchen J.M."/>
        </authorList>
    </citation>
    <scope>NUCLEOTIDE SEQUENCE [LARGE SCALE GENOMIC DNA]</scope>
    <source>
        <strain evidence="2">JMC-PN-2008</strain>
    </source>
</reference>
<feature type="region of interest" description="Disordered" evidence="1">
    <location>
        <begin position="173"/>
        <end position="205"/>
    </location>
</feature>
<dbReference type="EMBL" id="JAUZQC010000014">
    <property type="protein sequence ID" value="KAK5860155.1"/>
    <property type="molecule type" value="Genomic_DNA"/>
</dbReference>
<evidence type="ECO:0000313" key="3">
    <source>
        <dbReference type="Proteomes" id="UP001346869"/>
    </source>
</evidence>
<keyword evidence="3" id="KW-1185">Reference proteome</keyword>
<name>A0AAN7XIB4_ELEMC</name>